<sequence length="272" mass="31010">MADKRCEKVDNSNLMKFSIERLLAPNRKVNQDEDKIIIDYKRDTSMIAIPDSSMSSEDTDKLEELDVICSITPESEISYEACTSSSGVNSVIDGNDKDERSSSVTSDEDRKKRPRTAFTASQIKSLEAEFEKNKYLSVAKRLQLSKSLKLTETQIKIWFQNRRTKWKRKYTNDVELLAQQYYSSLGIPAPRPIFVGDRLWFFNCPGQSQSTTPPILPPHMGPHMSLPPGLPMVQTLPSNLSTGTQNAIFRNISPSHEIHHLTQQLDFRRQDI</sequence>
<feature type="region of interest" description="Disordered" evidence="7">
    <location>
        <begin position="90"/>
        <end position="116"/>
    </location>
</feature>
<dbReference type="SUPFAM" id="SSF46689">
    <property type="entry name" value="Homeodomain-like"/>
    <property type="match status" value="1"/>
</dbReference>
<dbReference type="Proteomes" id="UP000639338">
    <property type="component" value="Unassembled WGS sequence"/>
</dbReference>
<evidence type="ECO:0000256" key="6">
    <source>
        <dbReference type="RuleBase" id="RU000682"/>
    </source>
</evidence>
<evidence type="ECO:0000259" key="8">
    <source>
        <dbReference type="PROSITE" id="PS50071"/>
    </source>
</evidence>
<feature type="compositionally biased region" description="Basic and acidic residues" evidence="7">
    <location>
        <begin position="94"/>
        <end position="111"/>
    </location>
</feature>
<gene>
    <name evidence="9" type="ORF">HCN44_007906</name>
</gene>
<dbReference type="GO" id="GO:0030182">
    <property type="term" value="P:neuron differentiation"/>
    <property type="evidence" value="ECO:0007669"/>
    <property type="project" value="TreeGrafter"/>
</dbReference>
<dbReference type="CDD" id="cd00086">
    <property type="entry name" value="homeodomain"/>
    <property type="match status" value="1"/>
</dbReference>
<keyword evidence="4 5" id="KW-0539">Nucleus</keyword>
<dbReference type="InterPro" id="IPR017970">
    <property type="entry name" value="Homeobox_CS"/>
</dbReference>
<dbReference type="GO" id="GO:0000978">
    <property type="term" value="F:RNA polymerase II cis-regulatory region sequence-specific DNA binding"/>
    <property type="evidence" value="ECO:0007669"/>
    <property type="project" value="TreeGrafter"/>
</dbReference>
<keyword evidence="3 5" id="KW-0371">Homeobox</keyword>
<dbReference type="Pfam" id="PF00046">
    <property type="entry name" value="Homeodomain"/>
    <property type="match status" value="1"/>
</dbReference>
<dbReference type="SMART" id="SM00389">
    <property type="entry name" value="HOX"/>
    <property type="match status" value="1"/>
</dbReference>
<dbReference type="PROSITE" id="PS50071">
    <property type="entry name" value="HOMEOBOX_2"/>
    <property type="match status" value="1"/>
</dbReference>
<dbReference type="GO" id="GO:0007420">
    <property type="term" value="P:brain development"/>
    <property type="evidence" value="ECO:0007669"/>
    <property type="project" value="TreeGrafter"/>
</dbReference>
<evidence type="ECO:0000313" key="9">
    <source>
        <dbReference type="EMBL" id="KAF7993403.1"/>
    </source>
</evidence>
<comment type="caution">
    <text evidence="9">The sequence shown here is derived from an EMBL/GenBank/DDBJ whole genome shotgun (WGS) entry which is preliminary data.</text>
</comment>
<proteinExistence type="predicted"/>
<dbReference type="PANTHER" id="PTHR24339:SF30">
    <property type="entry name" value="LATERAL MUSCLES SCARCER, ISOFORM B"/>
    <property type="match status" value="1"/>
</dbReference>
<evidence type="ECO:0000256" key="5">
    <source>
        <dbReference type="PROSITE-ProRule" id="PRU00108"/>
    </source>
</evidence>
<evidence type="ECO:0000256" key="3">
    <source>
        <dbReference type="ARBA" id="ARBA00023155"/>
    </source>
</evidence>
<feature type="DNA-binding region" description="Homeobox" evidence="5">
    <location>
        <begin position="111"/>
        <end position="170"/>
    </location>
</feature>
<organism evidence="9 10">
    <name type="scientific">Aphidius gifuensis</name>
    <name type="common">Parasitoid wasp</name>
    <dbReference type="NCBI Taxonomy" id="684658"/>
    <lineage>
        <taxon>Eukaryota</taxon>
        <taxon>Metazoa</taxon>
        <taxon>Ecdysozoa</taxon>
        <taxon>Arthropoda</taxon>
        <taxon>Hexapoda</taxon>
        <taxon>Insecta</taxon>
        <taxon>Pterygota</taxon>
        <taxon>Neoptera</taxon>
        <taxon>Endopterygota</taxon>
        <taxon>Hymenoptera</taxon>
        <taxon>Apocrita</taxon>
        <taxon>Ichneumonoidea</taxon>
        <taxon>Braconidae</taxon>
        <taxon>Aphidiinae</taxon>
        <taxon>Aphidius</taxon>
    </lineage>
</organism>
<dbReference type="PRINTS" id="PR00024">
    <property type="entry name" value="HOMEOBOX"/>
</dbReference>
<evidence type="ECO:0000313" key="10">
    <source>
        <dbReference type="Proteomes" id="UP000639338"/>
    </source>
</evidence>
<dbReference type="PROSITE" id="PS00027">
    <property type="entry name" value="HOMEOBOX_1"/>
    <property type="match status" value="1"/>
</dbReference>
<dbReference type="GO" id="GO:0005634">
    <property type="term" value="C:nucleus"/>
    <property type="evidence" value="ECO:0007669"/>
    <property type="project" value="UniProtKB-SubCell"/>
</dbReference>
<feature type="domain" description="Homeobox" evidence="8">
    <location>
        <begin position="109"/>
        <end position="169"/>
    </location>
</feature>
<dbReference type="InterPro" id="IPR001356">
    <property type="entry name" value="HD"/>
</dbReference>
<keyword evidence="10" id="KW-1185">Reference proteome</keyword>
<dbReference type="PANTHER" id="PTHR24339">
    <property type="entry name" value="HOMEOBOX PROTEIN EMX-RELATED"/>
    <property type="match status" value="1"/>
</dbReference>
<evidence type="ECO:0000256" key="2">
    <source>
        <dbReference type="ARBA" id="ARBA00023125"/>
    </source>
</evidence>
<name>A0A834XTX1_APHGI</name>
<dbReference type="Gene3D" id="1.10.10.60">
    <property type="entry name" value="Homeodomain-like"/>
    <property type="match status" value="1"/>
</dbReference>
<comment type="subcellular location">
    <subcellularLocation>
        <location evidence="1 5 6">Nucleus</location>
    </subcellularLocation>
</comment>
<dbReference type="InterPro" id="IPR020479">
    <property type="entry name" value="HD_metazoa"/>
</dbReference>
<evidence type="ECO:0000256" key="7">
    <source>
        <dbReference type="SAM" id="MobiDB-lite"/>
    </source>
</evidence>
<evidence type="ECO:0000256" key="1">
    <source>
        <dbReference type="ARBA" id="ARBA00004123"/>
    </source>
</evidence>
<accession>A0A834XTX1</accession>
<reference evidence="9 10" key="1">
    <citation type="submission" date="2020-08" db="EMBL/GenBank/DDBJ databases">
        <title>Aphidius gifuensis genome sequencing and assembly.</title>
        <authorList>
            <person name="Du Z."/>
        </authorList>
    </citation>
    <scope>NUCLEOTIDE SEQUENCE [LARGE SCALE GENOMIC DNA]</scope>
    <source>
        <strain evidence="9">YNYX2018</strain>
        <tissue evidence="9">Adults</tissue>
    </source>
</reference>
<evidence type="ECO:0000256" key="4">
    <source>
        <dbReference type="ARBA" id="ARBA00023242"/>
    </source>
</evidence>
<dbReference type="EMBL" id="JACMRX010000003">
    <property type="protein sequence ID" value="KAF7993403.1"/>
    <property type="molecule type" value="Genomic_DNA"/>
</dbReference>
<protein>
    <recommendedName>
        <fullName evidence="8">Homeobox domain-containing protein</fullName>
    </recommendedName>
</protein>
<dbReference type="InterPro" id="IPR009057">
    <property type="entry name" value="Homeodomain-like_sf"/>
</dbReference>
<dbReference type="OrthoDB" id="6159439at2759"/>
<keyword evidence="2 5" id="KW-0238">DNA-binding</keyword>
<dbReference type="GO" id="GO:0000981">
    <property type="term" value="F:DNA-binding transcription factor activity, RNA polymerase II-specific"/>
    <property type="evidence" value="ECO:0007669"/>
    <property type="project" value="InterPro"/>
</dbReference>
<dbReference type="AlphaFoldDB" id="A0A834XTX1"/>
<dbReference type="InterPro" id="IPR050877">
    <property type="entry name" value="EMX-VAX-Noto_Homeobox_TFs"/>
</dbReference>